<gene>
    <name evidence="1" type="ORF">GGD45_005925</name>
    <name evidence="2" type="ORF">GXW80_26295</name>
</gene>
<dbReference type="Proteomes" id="UP000471190">
    <property type="component" value="Unassembled WGS sequence"/>
</dbReference>
<dbReference type="Proteomes" id="UP000526625">
    <property type="component" value="Unassembled WGS sequence"/>
</dbReference>
<accession>A0A6P1CFV6</accession>
<evidence type="ECO:0000313" key="4">
    <source>
        <dbReference type="Proteomes" id="UP000526625"/>
    </source>
</evidence>
<evidence type="ECO:0000313" key="1">
    <source>
        <dbReference type="EMBL" id="MBB6495460.1"/>
    </source>
</evidence>
<proteinExistence type="predicted"/>
<reference evidence="1 4" key="2">
    <citation type="submission" date="2020-08" db="EMBL/GenBank/DDBJ databases">
        <title>Genomic Encyclopedia of Type Strains, Phase IV (KMG-V): Genome sequencing to study the core and pangenomes of soil and plant-associated prokaryotes.</title>
        <authorList>
            <person name="Whitman W."/>
        </authorList>
    </citation>
    <scope>NUCLEOTIDE SEQUENCE [LARGE SCALE GENOMIC DNA]</scope>
    <source>
        <strain evidence="1 4">SEMIA 4059</strain>
    </source>
</reference>
<name>A0A6P1CFV6_RHITR</name>
<organism evidence="2 3">
    <name type="scientific">Rhizobium tropici</name>
    <dbReference type="NCBI Taxonomy" id="398"/>
    <lineage>
        <taxon>Bacteria</taxon>
        <taxon>Pseudomonadati</taxon>
        <taxon>Pseudomonadota</taxon>
        <taxon>Alphaproteobacteria</taxon>
        <taxon>Hyphomicrobiales</taxon>
        <taxon>Rhizobiaceae</taxon>
        <taxon>Rhizobium/Agrobacterium group</taxon>
        <taxon>Rhizobium</taxon>
    </lineage>
</organism>
<reference evidence="2 3" key="1">
    <citation type="submission" date="2020-02" db="EMBL/GenBank/DDBJ databases">
        <title>Draft genome sequence of Rhizobium tropici.</title>
        <authorList>
            <person name="Khayi S."/>
            <person name="Jemo M."/>
        </authorList>
    </citation>
    <scope>NUCLEOTIDE SEQUENCE [LARGE SCALE GENOMIC DNA]</scope>
    <source>
        <strain evidence="2 3">A12</strain>
    </source>
</reference>
<keyword evidence="4" id="KW-1185">Reference proteome</keyword>
<dbReference type="RefSeq" id="WP_154660797.1">
    <property type="nucleotide sequence ID" value="NZ_JAADZA010000045.1"/>
</dbReference>
<dbReference type="AlphaFoldDB" id="A0A6P1CFV6"/>
<dbReference type="EMBL" id="JAADZA010000045">
    <property type="protein sequence ID" value="NEV14495.1"/>
    <property type="molecule type" value="Genomic_DNA"/>
</dbReference>
<comment type="caution">
    <text evidence="2">The sequence shown here is derived from an EMBL/GenBank/DDBJ whole genome shotgun (WGS) entry which is preliminary data.</text>
</comment>
<dbReference type="EMBL" id="JACHBF010000030">
    <property type="protein sequence ID" value="MBB6495460.1"/>
    <property type="molecule type" value="Genomic_DNA"/>
</dbReference>
<evidence type="ECO:0000313" key="2">
    <source>
        <dbReference type="EMBL" id="NEV14495.1"/>
    </source>
</evidence>
<sequence>MLQFAGRGECTKQLTEATFLILIQLVSLGEVGNRPDLRGRLNFNRFRFDAFHNLHPTAVTNIRTLEWGRSSRRKDVWKENFRFWDEGNDASRTEQGGFVYDPERLRAGPTFAVLKIGLPALIVRAWRLIISWSCKGEALEHD</sequence>
<protein>
    <submittedName>
        <fullName evidence="2">Uncharacterized protein</fullName>
    </submittedName>
</protein>
<evidence type="ECO:0000313" key="3">
    <source>
        <dbReference type="Proteomes" id="UP000471190"/>
    </source>
</evidence>